<evidence type="ECO:0008006" key="4">
    <source>
        <dbReference type="Google" id="ProtNLM"/>
    </source>
</evidence>
<organism evidence="2 3">
    <name type="scientific">Sphingobium baderi</name>
    <dbReference type="NCBI Taxonomy" id="1332080"/>
    <lineage>
        <taxon>Bacteria</taxon>
        <taxon>Pseudomonadati</taxon>
        <taxon>Pseudomonadota</taxon>
        <taxon>Alphaproteobacteria</taxon>
        <taxon>Sphingomonadales</taxon>
        <taxon>Sphingomonadaceae</taxon>
        <taxon>Sphingobium</taxon>
    </lineage>
</organism>
<sequence length="212" mass="23698">MLVAFLAIAHREILLFAVAGLFVGGIDDLLIDVLFLCRRVWRRLTIYSRHPRMTTATMPHSPNPGRIAVLVPAWDEADVIGPMIRNALHRWQDANYRIFVGVYPNDRATIEAAGRIAAHEPRVILAINSHPGPTTKADCLNLLWRAMEAEERKSGFAFKAVLLHDADNVVTVVNTLATPLPLRWLSIWPNKISNLLKLRMPSPHISTPALAL</sequence>
<keyword evidence="1" id="KW-1133">Transmembrane helix</keyword>
<dbReference type="InterPro" id="IPR029044">
    <property type="entry name" value="Nucleotide-diphossugar_trans"/>
</dbReference>
<proteinExistence type="predicted"/>
<keyword evidence="1" id="KW-0472">Membrane</keyword>
<dbReference type="Pfam" id="PF13641">
    <property type="entry name" value="Glyco_tranf_2_3"/>
    <property type="match status" value="1"/>
</dbReference>
<keyword evidence="1" id="KW-0812">Transmembrane</keyword>
<reference evidence="2 3" key="1">
    <citation type="submission" date="2015-11" db="EMBL/GenBank/DDBJ databases">
        <title>A Two-component Flavoprotein Monooxygenase System MeaXY Responsible for para-Hydroxylation of 2-Methyl-6-ethylaniline and 2,6-Diethylaniline in Sphingobium baderi DE-13.</title>
        <authorList>
            <person name="Cheng M."/>
            <person name="Meng Q."/>
            <person name="Yang Y."/>
            <person name="Chu C."/>
            <person name="Yan X."/>
            <person name="He J."/>
            <person name="Li S."/>
        </authorList>
    </citation>
    <scope>NUCLEOTIDE SEQUENCE [LARGE SCALE GENOMIC DNA]</scope>
    <source>
        <strain evidence="2 3">DE-13</strain>
    </source>
</reference>
<dbReference type="AlphaFoldDB" id="A0A0S3F2D1"/>
<dbReference type="SUPFAM" id="SSF53448">
    <property type="entry name" value="Nucleotide-diphospho-sugar transferases"/>
    <property type="match status" value="1"/>
</dbReference>
<dbReference type="EMBL" id="CP013264">
    <property type="protein sequence ID" value="ALR21877.1"/>
    <property type="molecule type" value="Genomic_DNA"/>
</dbReference>
<evidence type="ECO:0000313" key="3">
    <source>
        <dbReference type="Proteomes" id="UP000056968"/>
    </source>
</evidence>
<evidence type="ECO:0000256" key="1">
    <source>
        <dbReference type="SAM" id="Phobius"/>
    </source>
</evidence>
<keyword evidence="3" id="KW-1185">Reference proteome</keyword>
<evidence type="ECO:0000313" key="2">
    <source>
        <dbReference type="EMBL" id="ALR21877.1"/>
    </source>
</evidence>
<dbReference type="KEGG" id="sbd:ATN00_17855"/>
<protein>
    <recommendedName>
        <fullName evidence="4">Glycosyltransferase 2-like domain-containing protein</fullName>
    </recommendedName>
</protein>
<dbReference type="STRING" id="1332080.ATN00_17855"/>
<feature type="transmembrane region" description="Helical" evidence="1">
    <location>
        <begin position="13"/>
        <end position="37"/>
    </location>
</feature>
<accession>A0A0S3F2D1</accession>
<gene>
    <name evidence="2" type="ORF">ATN00_17855</name>
</gene>
<dbReference type="Proteomes" id="UP000056968">
    <property type="component" value="Chromosome"/>
</dbReference>
<dbReference type="OrthoDB" id="5294733at2"/>
<name>A0A0S3F2D1_9SPHN</name>
<dbReference type="RefSeq" id="WP_062067192.1">
    <property type="nucleotide sequence ID" value="NZ_CP013264.1"/>
</dbReference>